<keyword evidence="2" id="KW-1185">Reference proteome</keyword>
<dbReference type="Proteomes" id="UP000692954">
    <property type="component" value="Unassembled WGS sequence"/>
</dbReference>
<accession>A0A8S1QU70</accession>
<evidence type="ECO:0000313" key="2">
    <source>
        <dbReference type="Proteomes" id="UP000692954"/>
    </source>
</evidence>
<evidence type="ECO:0000313" key="1">
    <source>
        <dbReference type="EMBL" id="CAD8118495.1"/>
    </source>
</evidence>
<name>A0A8S1QU70_9CILI</name>
<gene>
    <name evidence="1" type="ORF">PSON_ATCC_30995.1.T1170141</name>
</gene>
<dbReference type="EMBL" id="CAJJDN010000117">
    <property type="protein sequence ID" value="CAD8118495.1"/>
    <property type="molecule type" value="Genomic_DNA"/>
</dbReference>
<organism evidence="1 2">
    <name type="scientific">Paramecium sonneborni</name>
    <dbReference type="NCBI Taxonomy" id="65129"/>
    <lineage>
        <taxon>Eukaryota</taxon>
        <taxon>Sar</taxon>
        <taxon>Alveolata</taxon>
        <taxon>Ciliophora</taxon>
        <taxon>Intramacronucleata</taxon>
        <taxon>Oligohymenophorea</taxon>
        <taxon>Peniculida</taxon>
        <taxon>Parameciidae</taxon>
        <taxon>Paramecium</taxon>
    </lineage>
</organism>
<proteinExistence type="predicted"/>
<sequence>MNLDSVLDGNFELKSVIYKNQICYCKESELMFQAQEIASSFNSQNLFKTSDSKEDSKPDILLSNKVQNKSLNTGRNQEDEVISLEDDEEEDISANMPQSIEFRLISNLSNLTQQDLNIVVQPINIYEKNEYQPKSNNRIQQSMHIRSLRQIALKDSRLDRKAVNINEMIQSINNKDKNSLALLQLCLNQVSYTKLLYSSTGEEKIKNTHVNGLDEKQIQIAKSFGYEFVCVNKIQCIVIIKDYICCLNLILSMNNFLISHTFYSQENLIIKSLK</sequence>
<reference evidence="1" key="1">
    <citation type="submission" date="2021-01" db="EMBL/GenBank/DDBJ databases">
        <authorList>
            <consortium name="Genoscope - CEA"/>
            <person name="William W."/>
        </authorList>
    </citation>
    <scope>NUCLEOTIDE SEQUENCE</scope>
</reference>
<protein>
    <submittedName>
        <fullName evidence="1">Uncharacterized protein</fullName>
    </submittedName>
</protein>
<dbReference type="AlphaFoldDB" id="A0A8S1QU70"/>
<comment type="caution">
    <text evidence="1">The sequence shown here is derived from an EMBL/GenBank/DDBJ whole genome shotgun (WGS) entry which is preliminary data.</text>
</comment>